<dbReference type="Pfam" id="PF04172">
    <property type="entry name" value="LrgB"/>
    <property type="match status" value="1"/>
</dbReference>
<dbReference type="PANTHER" id="PTHR30249">
    <property type="entry name" value="PUTATIVE SEROTONIN TRANSPORTER"/>
    <property type="match status" value="1"/>
</dbReference>
<reference evidence="6" key="2">
    <citation type="journal article" date="2020" name="Microorganisms">
        <title>Osmotic Adaptation and Compatible Solute Biosynthesis of Phototrophic Bacteria as Revealed from Genome Analyses.</title>
        <authorList>
            <person name="Imhoff J.F."/>
            <person name="Rahn T."/>
            <person name="Kunzel S."/>
            <person name="Keller A."/>
            <person name="Neulinger S.C."/>
        </authorList>
    </citation>
    <scope>NUCLEOTIDE SEQUENCE</scope>
    <source>
        <strain evidence="6">LMG 28126</strain>
    </source>
</reference>
<accession>A0A934TJD8</accession>
<evidence type="ECO:0000256" key="4">
    <source>
        <dbReference type="ARBA" id="ARBA00023136"/>
    </source>
</evidence>
<dbReference type="InterPro" id="IPR007300">
    <property type="entry name" value="CidB/LrgB"/>
</dbReference>
<comment type="caution">
    <text evidence="6">The sequence shown here is derived from an EMBL/GenBank/DDBJ whole genome shotgun (WGS) entry which is preliminary data.</text>
</comment>
<dbReference type="RefSeq" id="WP_201156670.1">
    <property type="nucleotide sequence ID" value="NZ_NHSD01000184.1"/>
</dbReference>
<keyword evidence="4 5" id="KW-0472">Membrane</keyword>
<feature type="transmembrane region" description="Helical" evidence="5">
    <location>
        <begin position="159"/>
        <end position="180"/>
    </location>
</feature>
<reference evidence="6" key="1">
    <citation type="submission" date="2017-05" db="EMBL/GenBank/DDBJ databases">
        <authorList>
            <person name="Imhoff J.F."/>
            <person name="Rahn T."/>
            <person name="Kuenzel S."/>
            <person name="Neulinger S.C."/>
        </authorList>
    </citation>
    <scope>NUCLEOTIDE SEQUENCE</scope>
    <source>
        <strain evidence="6">LMG 28126</strain>
    </source>
</reference>
<dbReference type="EMBL" id="NHSD01000184">
    <property type="protein sequence ID" value="MBK5926902.1"/>
    <property type="molecule type" value="Genomic_DNA"/>
</dbReference>
<protein>
    <recommendedName>
        <fullName evidence="8">LrgB family protein</fullName>
    </recommendedName>
</protein>
<organism evidence="6 7">
    <name type="scientific">Rhodobaculum claviforme</name>
    <dbReference type="NCBI Taxonomy" id="1549854"/>
    <lineage>
        <taxon>Bacteria</taxon>
        <taxon>Pseudomonadati</taxon>
        <taxon>Pseudomonadota</taxon>
        <taxon>Alphaproteobacteria</taxon>
        <taxon>Rhodobacterales</taxon>
        <taxon>Paracoccaceae</taxon>
        <taxon>Rhodobaculum</taxon>
    </lineage>
</organism>
<name>A0A934TJD8_9RHOB</name>
<evidence type="ECO:0000256" key="3">
    <source>
        <dbReference type="ARBA" id="ARBA00022989"/>
    </source>
</evidence>
<comment type="subcellular location">
    <subcellularLocation>
        <location evidence="1">Membrane</location>
        <topology evidence="1">Multi-pass membrane protein</topology>
    </subcellularLocation>
</comment>
<gene>
    <name evidence="6" type="ORF">CCR87_06005</name>
</gene>
<dbReference type="Proteomes" id="UP000706333">
    <property type="component" value="Unassembled WGS sequence"/>
</dbReference>
<dbReference type="PANTHER" id="PTHR30249:SF0">
    <property type="entry name" value="PLASTIDAL GLYCOLATE_GLYCERATE TRANSLOCATOR 1, CHLOROPLASTIC"/>
    <property type="match status" value="1"/>
</dbReference>
<feature type="transmembrane region" description="Helical" evidence="5">
    <location>
        <begin position="98"/>
        <end position="124"/>
    </location>
</feature>
<evidence type="ECO:0000313" key="6">
    <source>
        <dbReference type="EMBL" id="MBK5926902.1"/>
    </source>
</evidence>
<dbReference type="AlphaFoldDB" id="A0A934TJD8"/>
<keyword evidence="2 5" id="KW-0812">Transmembrane</keyword>
<evidence type="ECO:0008006" key="8">
    <source>
        <dbReference type="Google" id="ProtNLM"/>
    </source>
</evidence>
<feature type="transmembrane region" description="Helical" evidence="5">
    <location>
        <begin position="16"/>
        <end position="33"/>
    </location>
</feature>
<feature type="transmembrane region" description="Helical" evidence="5">
    <location>
        <begin position="40"/>
        <end position="58"/>
    </location>
</feature>
<keyword evidence="3 5" id="KW-1133">Transmembrane helix</keyword>
<feature type="transmembrane region" description="Helical" evidence="5">
    <location>
        <begin position="64"/>
        <end position="86"/>
    </location>
</feature>
<evidence type="ECO:0000313" key="7">
    <source>
        <dbReference type="Proteomes" id="UP000706333"/>
    </source>
</evidence>
<sequence>MREFAEIWSYLSDAPLLWLTATLVAYAIGDAAARAARGAALVNPVLVAVALLAGLLWLTDTPYAVYFEGAQFVHFLLGPATVALAVPLYDSLPRLRRALLPVAAALVAGSLTAMASALAVAAWLGAGRETLIALAPKSTTAPVAIGIAEAVGGSPTLTAVLVIATGLFGAVIATPLLNALGLRDWRARGLAVGVAAHGIGTARAMQVNPEAGAFAGLGMALNAVLTAVLAPLALGLALQAGWGGAPAPQAGATAAGMLGPRPSVTSPQGVP</sequence>
<evidence type="ECO:0000256" key="5">
    <source>
        <dbReference type="SAM" id="Phobius"/>
    </source>
</evidence>
<evidence type="ECO:0000256" key="2">
    <source>
        <dbReference type="ARBA" id="ARBA00022692"/>
    </source>
</evidence>
<feature type="transmembrane region" description="Helical" evidence="5">
    <location>
        <begin position="213"/>
        <end position="238"/>
    </location>
</feature>
<proteinExistence type="predicted"/>
<keyword evidence="7" id="KW-1185">Reference proteome</keyword>
<dbReference type="GO" id="GO:0016020">
    <property type="term" value="C:membrane"/>
    <property type="evidence" value="ECO:0007669"/>
    <property type="project" value="UniProtKB-SubCell"/>
</dbReference>
<evidence type="ECO:0000256" key="1">
    <source>
        <dbReference type="ARBA" id="ARBA00004141"/>
    </source>
</evidence>